<accession>A0A427TW36</accession>
<dbReference type="Proteomes" id="UP000279911">
    <property type="component" value="Unassembled WGS sequence"/>
</dbReference>
<reference evidence="3" key="1">
    <citation type="submission" date="2018-12" db="EMBL/GenBank/DDBJ databases">
        <title>Bacillus chawlae sp. nov., Bacillus glennii sp. nov., and Bacillus saganii sp. nov. Isolated from the Vehicle Assembly Building at Kennedy Space Center where the Viking Spacecraft were Assembled.</title>
        <authorList>
            <person name="Seuylemezian A."/>
            <person name="Vaishampayan P."/>
        </authorList>
    </citation>
    <scope>NUCLEOTIDE SEQUENCE [LARGE SCALE GENOMIC DNA]</scope>
    <source>
        <strain evidence="3">DSM 13966</strain>
    </source>
</reference>
<protein>
    <submittedName>
        <fullName evidence="2">Uncharacterized protein</fullName>
    </submittedName>
</protein>
<sequence length="98" mass="10553">MSEPVGMIITILVNIALFGLANYFAIKHSVQNVKKRIAAGIIFLLCTPAVFFITLYIGALWDDSGWGAGIVTVIASGLYILNGLGMLLSSIHIHFSKT</sequence>
<name>A0A427TW36_9BACI</name>
<gene>
    <name evidence="2" type="ORF">EJA10_03845</name>
</gene>
<evidence type="ECO:0000313" key="2">
    <source>
        <dbReference type="EMBL" id="RSD28717.1"/>
    </source>
</evidence>
<dbReference type="OrthoDB" id="2932346at2"/>
<keyword evidence="1" id="KW-0472">Membrane</keyword>
<evidence type="ECO:0000313" key="3">
    <source>
        <dbReference type="Proteomes" id="UP000279911"/>
    </source>
</evidence>
<keyword evidence="1" id="KW-0812">Transmembrane</keyword>
<keyword evidence="1" id="KW-1133">Transmembrane helix</keyword>
<organism evidence="2 3">
    <name type="scientific">Mesobacillus subterraneus</name>
    <dbReference type="NCBI Taxonomy" id="285983"/>
    <lineage>
        <taxon>Bacteria</taxon>
        <taxon>Bacillati</taxon>
        <taxon>Bacillota</taxon>
        <taxon>Bacilli</taxon>
        <taxon>Bacillales</taxon>
        <taxon>Bacillaceae</taxon>
        <taxon>Mesobacillus</taxon>
    </lineage>
</organism>
<feature type="transmembrane region" description="Helical" evidence="1">
    <location>
        <begin position="65"/>
        <end position="88"/>
    </location>
</feature>
<feature type="transmembrane region" description="Helical" evidence="1">
    <location>
        <begin position="37"/>
        <end position="59"/>
    </location>
</feature>
<dbReference type="AlphaFoldDB" id="A0A427TW36"/>
<dbReference type="EMBL" id="RSFW01000006">
    <property type="protein sequence ID" value="RSD28717.1"/>
    <property type="molecule type" value="Genomic_DNA"/>
</dbReference>
<proteinExistence type="predicted"/>
<evidence type="ECO:0000256" key="1">
    <source>
        <dbReference type="SAM" id="Phobius"/>
    </source>
</evidence>
<feature type="transmembrane region" description="Helical" evidence="1">
    <location>
        <begin position="6"/>
        <end position="25"/>
    </location>
</feature>
<dbReference type="RefSeq" id="WP_125478679.1">
    <property type="nucleotide sequence ID" value="NZ_RSFW01000006.1"/>
</dbReference>
<comment type="caution">
    <text evidence="2">The sequence shown here is derived from an EMBL/GenBank/DDBJ whole genome shotgun (WGS) entry which is preliminary data.</text>
</comment>